<dbReference type="PIRSF" id="PIRSF031804">
    <property type="entry name" value="UCP031804"/>
    <property type="match status" value="1"/>
</dbReference>
<evidence type="ECO:0000313" key="6">
    <source>
        <dbReference type="EMBL" id="SDO03568.1"/>
    </source>
</evidence>
<sequence length="149" mass="16988">MAKWFNKKDKSYQEKLKQMDPQKMIDKSADEFEENKFWEKLRSYSKKMGSKLVYFSLLLFYSMNDPGVPKQAKLTIAGALGYLILPVDLIPDMIPVIGFADDLAVIVYAVYQIGTHISEETKEKAHGKIIQWFGEAPGNVDDKFMPGAE</sequence>
<dbReference type="RefSeq" id="WP_244516780.1">
    <property type="nucleotide sequence ID" value="NZ_FNIL01000006.1"/>
</dbReference>
<dbReference type="InterPro" id="IPR016983">
    <property type="entry name" value="UCP031804"/>
</dbReference>
<dbReference type="InterPro" id="IPR010652">
    <property type="entry name" value="DUF1232"/>
</dbReference>
<evidence type="ECO:0000256" key="1">
    <source>
        <dbReference type="ARBA" id="ARBA00004127"/>
    </source>
</evidence>
<evidence type="ECO:0000256" key="2">
    <source>
        <dbReference type="ARBA" id="ARBA00022692"/>
    </source>
</evidence>
<name>A0A1H0G9P6_9BACI</name>
<keyword evidence="7" id="KW-1185">Reference proteome</keyword>
<dbReference type="Pfam" id="PF06803">
    <property type="entry name" value="DUF1232"/>
    <property type="match status" value="1"/>
</dbReference>
<keyword evidence="2" id="KW-0812">Transmembrane</keyword>
<keyword evidence="3" id="KW-1133">Transmembrane helix</keyword>
<dbReference type="EMBL" id="FNIL01000006">
    <property type="protein sequence ID" value="SDO03568.1"/>
    <property type="molecule type" value="Genomic_DNA"/>
</dbReference>
<keyword evidence="4" id="KW-0472">Membrane</keyword>
<evidence type="ECO:0000256" key="4">
    <source>
        <dbReference type="ARBA" id="ARBA00023136"/>
    </source>
</evidence>
<dbReference type="GO" id="GO:0012505">
    <property type="term" value="C:endomembrane system"/>
    <property type="evidence" value="ECO:0007669"/>
    <property type="project" value="UniProtKB-SubCell"/>
</dbReference>
<organism evidence="6 7">
    <name type="scientific">Alkalicoccus daliensis</name>
    <dbReference type="NCBI Taxonomy" id="745820"/>
    <lineage>
        <taxon>Bacteria</taxon>
        <taxon>Bacillati</taxon>
        <taxon>Bacillota</taxon>
        <taxon>Bacilli</taxon>
        <taxon>Bacillales</taxon>
        <taxon>Bacillaceae</taxon>
        <taxon>Alkalicoccus</taxon>
    </lineage>
</organism>
<dbReference type="AlphaFoldDB" id="A0A1H0G9P6"/>
<evidence type="ECO:0000259" key="5">
    <source>
        <dbReference type="Pfam" id="PF06803"/>
    </source>
</evidence>
<proteinExistence type="predicted"/>
<gene>
    <name evidence="6" type="ORF">SAMN04488053_10627</name>
</gene>
<comment type="subcellular location">
    <subcellularLocation>
        <location evidence="1">Endomembrane system</location>
        <topology evidence="1">Multi-pass membrane protein</topology>
    </subcellularLocation>
</comment>
<dbReference type="STRING" id="745820.SAMN04488053_10627"/>
<protein>
    <submittedName>
        <fullName evidence="6">Uncharacterized membrane protein YkvA, DUF1232 family</fullName>
    </submittedName>
</protein>
<dbReference type="Proteomes" id="UP000198778">
    <property type="component" value="Unassembled WGS sequence"/>
</dbReference>
<feature type="domain" description="DUF1232" evidence="5">
    <location>
        <begin position="72"/>
        <end position="107"/>
    </location>
</feature>
<evidence type="ECO:0000256" key="3">
    <source>
        <dbReference type="ARBA" id="ARBA00022989"/>
    </source>
</evidence>
<reference evidence="7" key="1">
    <citation type="submission" date="2016-10" db="EMBL/GenBank/DDBJ databases">
        <authorList>
            <person name="Varghese N."/>
            <person name="Submissions S."/>
        </authorList>
    </citation>
    <scope>NUCLEOTIDE SEQUENCE [LARGE SCALE GENOMIC DNA]</scope>
    <source>
        <strain evidence="7">CGMCC 1.10369</strain>
    </source>
</reference>
<evidence type="ECO:0000313" key="7">
    <source>
        <dbReference type="Proteomes" id="UP000198778"/>
    </source>
</evidence>
<accession>A0A1H0G9P6</accession>